<evidence type="ECO:0000259" key="4">
    <source>
        <dbReference type="Pfam" id="PF08100"/>
    </source>
</evidence>
<evidence type="ECO:0000256" key="3">
    <source>
        <dbReference type="ARBA" id="ARBA00022691"/>
    </source>
</evidence>
<dbReference type="Gene3D" id="3.40.50.150">
    <property type="entry name" value="Vaccinia Virus protein VP39"/>
    <property type="match status" value="1"/>
</dbReference>
<dbReference type="OrthoDB" id="9767938at2"/>
<dbReference type="PANTHER" id="PTHR43712">
    <property type="entry name" value="PUTATIVE (AFU_ORTHOLOGUE AFUA_4G14580)-RELATED"/>
    <property type="match status" value="1"/>
</dbReference>
<dbReference type="PROSITE" id="PS51683">
    <property type="entry name" value="SAM_OMT_II"/>
    <property type="match status" value="1"/>
</dbReference>
<reference evidence="7" key="1">
    <citation type="submission" date="2017-06" db="EMBL/GenBank/DDBJ databases">
        <authorList>
            <person name="Varghese N."/>
            <person name="Submissions S."/>
        </authorList>
    </citation>
    <scope>NUCLEOTIDE SEQUENCE [LARGE SCALE GENOMIC DNA]</scope>
    <source>
        <strain evidence="7">DSM 137</strain>
    </source>
</reference>
<dbReference type="GO" id="GO:0046983">
    <property type="term" value="F:protein dimerization activity"/>
    <property type="evidence" value="ECO:0007669"/>
    <property type="project" value="InterPro"/>
</dbReference>
<evidence type="ECO:0000259" key="5">
    <source>
        <dbReference type="Pfam" id="PF13649"/>
    </source>
</evidence>
<organism evidence="6 7">
    <name type="scientific">Rhodoblastus acidophilus</name>
    <name type="common">Rhodopseudomonas acidophila</name>
    <dbReference type="NCBI Taxonomy" id="1074"/>
    <lineage>
        <taxon>Bacteria</taxon>
        <taxon>Pseudomonadati</taxon>
        <taxon>Pseudomonadota</taxon>
        <taxon>Alphaproteobacteria</taxon>
        <taxon>Hyphomicrobiales</taxon>
        <taxon>Rhodoblastaceae</taxon>
        <taxon>Rhodoblastus</taxon>
    </lineage>
</organism>
<keyword evidence="2" id="KW-0808">Transferase</keyword>
<evidence type="ECO:0000313" key="6">
    <source>
        <dbReference type="EMBL" id="SNB84486.1"/>
    </source>
</evidence>
<dbReference type="InterPro" id="IPR012967">
    <property type="entry name" value="COMT_dimerisation"/>
</dbReference>
<dbReference type="PANTHER" id="PTHR43712:SF2">
    <property type="entry name" value="O-METHYLTRANSFERASE CICE"/>
    <property type="match status" value="1"/>
</dbReference>
<name>A0A212SFI1_RHOAC</name>
<dbReference type="AlphaFoldDB" id="A0A212SFI1"/>
<feature type="domain" description="Methyltransferase" evidence="5">
    <location>
        <begin position="179"/>
        <end position="275"/>
    </location>
</feature>
<dbReference type="SUPFAM" id="SSF46785">
    <property type="entry name" value="Winged helix' DNA-binding domain"/>
    <property type="match status" value="1"/>
</dbReference>
<dbReference type="Pfam" id="PF08100">
    <property type="entry name" value="Dimerisation"/>
    <property type="match status" value="1"/>
</dbReference>
<dbReference type="Pfam" id="PF13649">
    <property type="entry name" value="Methyltransf_25"/>
    <property type="match status" value="1"/>
</dbReference>
<dbReference type="InterPro" id="IPR036388">
    <property type="entry name" value="WH-like_DNA-bd_sf"/>
</dbReference>
<evidence type="ECO:0000256" key="1">
    <source>
        <dbReference type="ARBA" id="ARBA00022603"/>
    </source>
</evidence>
<dbReference type="InterPro" id="IPR041698">
    <property type="entry name" value="Methyltransf_25"/>
</dbReference>
<dbReference type="CDD" id="cd02440">
    <property type="entry name" value="AdoMet_MTases"/>
    <property type="match status" value="1"/>
</dbReference>
<gene>
    <name evidence="6" type="ORF">SAMN06265338_13613</name>
</gene>
<dbReference type="EMBL" id="FYDG01000036">
    <property type="protein sequence ID" value="SNB84486.1"/>
    <property type="molecule type" value="Genomic_DNA"/>
</dbReference>
<dbReference type="GO" id="GO:0008168">
    <property type="term" value="F:methyltransferase activity"/>
    <property type="evidence" value="ECO:0007669"/>
    <property type="project" value="UniProtKB-KW"/>
</dbReference>
<evidence type="ECO:0000313" key="7">
    <source>
        <dbReference type="Proteomes" id="UP000198418"/>
    </source>
</evidence>
<dbReference type="Gene3D" id="1.10.10.10">
    <property type="entry name" value="Winged helix-like DNA-binding domain superfamily/Winged helix DNA-binding domain"/>
    <property type="match status" value="1"/>
</dbReference>
<dbReference type="RefSeq" id="WP_088522652.1">
    <property type="nucleotide sequence ID" value="NZ_FYDG01000036.1"/>
</dbReference>
<evidence type="ECO:0000256" key="2">
    <source>
        <dbReference type="ARBA" id="ARBA00022679"/>
    </source>
</evidence>
<keyword evidence="1" id="KW-0489">Methyltransferase</keyword>
<dbReference type="InterPro" id="IPR016461">
    <property type="entry name" value="COMT-like"/>
</dbReference>
<keyword evidence="7" id="KW-1185">Reference proteome</keyword>
<sequence>MKLAPKPENLLERVALALNLAPRPLLDTQIAFTMARAIQSAAELGMFEALGKSASTFESIAATCGADPTATKKLLDCLVGIGYARWKDGKYSLTKDMRKWLLRDSAHTLVAKLAFQNLEWDLVGKSSQFVRTGVPLDFHQNATPQDWAIYQDGMRDIASSPAIELAKRLAVPRGATRLLDIGGSHGLYSCELCRRHSALTATILELPGAVDRASEIAAREGLGERVTHRTGDALSEDLGEATFDVVMANNLIHHFTADQNGELARRVARALSPGGIYAIGDLLRANHPGAGGGLPAVMDFYFALTSASGTWSLDDIRSWQRSAGLAPQKPIKFPSLPGWVSAPASK</sequence>
<accession>A0A212SFI1</accession>
<feature type="domain" description="O-methyltransferase dimerisation" evidence="4">
    <location>
        <begin position="31"/>
        <end position="94"/>
    </location>
</feature>
<dbReference type="InterPro" id="IPR036390">
    <property type="entry name" value="WH_DNA-bd_sf"/>
</dbReference>
<proteinExistence type="predicted"/>
<dbReference type="GO" id="GO:0032259">
    <property type="term" value="P:methylation"/>
    <property type="evidence" value="ECO:0007669"/>
    <property type="project" value="UniProtKB-KW"/>
</dbReference>
<dbReference type="SUPFAM" id="SSF53335">
    <property type="entry name" value="S-adenosyl-L-methionine-dependent methyltransferases"/>
    <property type="match status" value="1"/>
</dbReference>
<dbReference type="Proteomes" id="UP000198418">
    <property type="component" value="Unassembled WGS sequence"/>
</dbReference>
<keyword evidence="3" id="KW-0949">S-adenosyl-L-methionine</keyword>
<protein>
    <submittedName>
        <fullName evidence="6">Dimerisation domain-containing protein</fullName>
    </submittedName>
</protein>
<dbReference type="InterPro" id="IPR029063">
    <property type="entry name" value="SAM-dependent_MTases_sf"/>
</dbReference>